<gene>
    <name evidence="7" type="ORF">BN860_08328g</name>
</gene>
<comment type="similarity">
    <text evidence="1">Belongs to the 1-acyl-sn-glycerol-3-phosphate acyltransferase family.</text>
</comment>
<name>A0A8J2T6T5_ZYGB2</name>
<keyword evidence="5" id="KW-0472">Membrane</keyword>
<dbReference type="SUPFAM" id="SSF69593">
    <property type="entry name" value="Glycerol-3-phosphate (1)-acyltransferase"/>
    <property type="match status" value="1"/>
</dbReference>
<dbReference type="EMBL" id="HG316456">
    <property type="protein sequence ID" value="CDF89065.1"/>
    <property type="molecule type" value="Genomic_DNA"/>
</dbReference>
<dbReference type="InterPro" id="IPR032098">
    <property type="entry name" value="Acyltransf_C"/>
</dbReference>
<evidence type="ECO:0000256" key="3">
    <source>
        <dbReference type="ARBA" id="ARBA00023315"/>
    </source>
</evidence>
<sequence>MDNTTCYDRLLIKIKRVSKLLFAVLLFLLTCFCITITQLSILLFYRSSPAKLKFFMDLTKEGFISLLITILRVIAPSSVRITTDSNSIPKGTFYKDLKTGRISSHLSSKSVIIANHQIYTDWVFLWWLTSTADLAGEVYIMLKKSLESLPILGFGMRNYKFIFMSRKWELDRLTLHNSLGAIDANSRGVGPASDAPPLKEDSNGEIHWDTRNINDREKHWPYSLILFPEGTNMSPNTRQKSAKFSNKIGKTPFENVLLPHVTGLRYSLMQLKPSIDVLYDVTIGYSGVGKEEYGEAIYRLPNVIFRGQSPKLVDMYIRAYKLDEIPLDNEEEFSDWLYGVWQEKDQLLNTYYAKGSFGLDPEPDHTVIGAFKMSTYPFFFSFFFPGLLFLILGGLVWYCRH</sequence>
<evidence type="ECO:0000313" key="7">
    <source>
        <dbReference type="EMBL" id="CDF89065.1"/>
    </source>
</evidence>
<organism evidence="7 8">
    <name type="scientific">Zygosaccharomyces bailii (strain CLIB 213 / ATCC 58445 / CBS 680 / BCRC 21525 / NBRC 1098 / NCYC 1416 / NRRL Y-2227)</name>
    <dbReference type="NCBI Taxonomy" id="1333698"/>
    <lineage>
        <taxon>Eukaryota</taxon>
        <taxon>Fungi</taxon>
        <taxon>Dikarya</taxon>
        <taxon>Ascomycota</taxon>
        <taxon>Saccharomycotina</taxon>
        <taxon>Saccharomycetes</taxon>
        <taxon>Saccharomycetales</taxon>
        <taxon>Saccharomycetaceae</taxon>
        <taxon>Zygosaccharomyces</taxon>
    </lineage>
</organism>
<accession>A0A8J2T6T5</accession>
<keyword evidence="8" id="KW-1185">Reference proteome</keyword>
<dbReference type="OrthoDB" id="189226at2759"/>
<dbReference type="CDD" id="cd07990">
    <property type="entry name" value="LPLAT_LCLAT1-like"/>
    <property type="match status" value="1"/>
</dbReference>
<feature type="domain" description="Phospholipid/glycerol acyltransferase" evidence="6">
    <location>
        <begin position="110"/>
        <end position="265"/>
    </location>
</feature>
<dbReference type="InterPro" id="IPR002123">
    <property type="entry name" value="Plipid/glycerol_acylTrfase"/>
</dbReference>
<keyword evidence="3" id="KW-0012">Acyltransferase</keyword>
<dbReference type="Pfam" id="PF01553">
    <property type="entry name" value="Acyltransferase"/>
    <property type="match status" value="1"/>
</dbReference>
<evidence type="ECO:0000259" key="6">
    <source>
        <dbReference type="SMART" id="SM00563"/>
    </source>
</evidence>
<feature type="transmembrane region" description="Helical" evidence="5">
    <location>
        <begin position="20"/>
        <end position="43"/>
    </location>
</feature>
<dbReference type="GO" id="GO:0016746">
    <property type="term" value="F:acyltransferase activity"/>
    <property type="evidence" value="ECO:0007669"/>
    <property type="project" value="UniProtKB-KW"/>
</dbReference>
<dbReference type="PANTHER" id="PTHR10983">
    <property type="entry name" value="1-ACYLGLYCEROL-3-PHOSPHATE ACYLTRANSFERASE-RELATED"/>
    <property type="match status" value="1"/>
</dbReference>
<dbReference type="Pfam" id="PF16076">
    <property type="entry name" value="Acyltransf_C"/>
    <property type="match status" value="1"/>
</dbReference>
<keyword evidence="5" id="KW-0812">Transmembrane</keyword>
<keyword evidence="2" id="KW-0808">Transferase</keyword>
<dbReference type="Proteomes" id="UP000019375">
    <property type="component" value="Unassembled WGS sequence"/>
</dbReference>
<feature type="region of interest" description="Disordered" evidence="4">
    <location>
        <begin position="186"/>
        <end position="206"/>
    </location>
</feature>
<evidence type="ECO:0000313" key="8">
    <source>
        <dbReference type="Proteomes" id="UP000019375"/>
    </source>
</evidence>
<evidence type="ECO:0000256" key="2">
    <source>
        <dbReference type="ARBA" id="ARBA00022679"/>
    </source>
</evidence>
<keyword evidence="5" id="KW-1133">Transmembrane helix</keyword>
<proteinExistence type="inferred from homology"/>
<feature type="compositionally biased region" description="Basic and acidic residues" evidence="4">
    <location>
        <begin position="197"/>
        <end position="206"/>
    </location>
</feature>
<dbReference type="GO" id="GO:0036149">
    <property type="term" value="P:phosphatidylinositol acyl-chain remodeling"/>
    <property type="evidence" value="ECO:0007669"/>
    <property type="project" value="TreeGrafter"/>
</dbReference>
<feature type="transmembrane region" description="Helical" evidence="5">
    <location>
        <begin position="378"/>
        <end position="398"/>
    </location>
</feature>
<protein>
    <submittedName>
        <fullName evidence="7">ZYBA0S03-08328g1_1</fullName>
    </submittedName>
</protein>
<evidence type="ECO:0000256" key="1">
    <source>
        <dbReference type="ARBA" id="ARBA00008655"/>
    </source>
</evidence>
<dbReference type="PANTHER" id="PTHR10983:SF16">
    <property type="entry name" value="LYSOCARDIOLIPIN ACYLTRANSFERASE 1"/>
    <property type="match status" value="1"/>
</dbReference>
<evidence type="ECO:0000256" key="4">
    <source>
        <dbReference type="SAM" id="MobiDB-lite"/>
    </source>
</evidence>
<evidence type="ECO:0000256" key="5">
    <source>
        <dbReference type="SAM" id="Phobius"/>
    </source>
</evidence>
<dbReference type="GO" id="GO:0005783">
    <property type="term" value="C:endoplasmic reticulum"/>
    <property type="evidence" value="ECO:0007669"/>
    <property type="project" value="TreeGrafter"/>
</dbReference>
<dbReference type="SMART" id="SM00563">
    <property type="entry name" value="PlsC"/>
    <property type="match status" value="1"/>
</dbReference>
<dbReference type="AlphaFoldDB" id="A0A8J2T6T5"/>
<reference evidence="8" key="1">
    <citation type="journal article" date="2013" name="Genome Announc.">
        <title>Genome sequence of the food spoilage yeast Zygosaccharomyces bailii CLIB 213(T).</title>
        <authorList>
            <person name="Galeote V."/>
            <person name="Bigey F."/>
            <person name="Devillers H."/>
            <person name="Neuveglise C."/>
            <person name="Dequin S."/>
        </authorList>
    </citation>
    <scope>NUCLEOTIDE SEQUENCE [LARGE SCALE GENOMIC DNA]</scope>
    <source>
        <strain evidence="8">CLIB 213 / ATCC 58445 / CBS 680 / CCRC 21525 / NBRC 1098 / NCYC 1416 / NRRL Y-2227</strain>
    </source>
</reference>